<dbReference type="AlphaFoldDB" id="A0A2H1WWH3"/>
<evidence type="ECO:0000313" key="1">
    <source>
        <dbReference type="EMBL" id="SOQ57408.1"/>
    </source>
</evidence>
<name>A0A2H1WWH3_SPOFR</name>
<dbReference type="EMBL" id="ODYU01011580">
    <property type="protein sequence ID" value="SOQ57408.1"/>
    <property type="molecule type" value="Genomic_DNA"/>
</dbReference>
<gene>
    <name evidence="1" type="ORF">SFRICE_035438</name>
</gene>
<organism evidence="1">
    <name type="scientific">Spodoptera frugiperda</name>
    <name type="common">Fall armyworm</name>
    <dbReference type="NCBI Taxonomy" id="7108"/>
    <lineage>
        <taxon>Eukaryota</taxon>
        <taxon>Metazoa</taxon>
        <taxon>Ecdysozoa</taxon>
        <taxon>Arthropoda</taxon>
        <taxon>Hexapoda</taxon>
        <taxon>Insecta</taxon>
        <taxon>Pterygota</taxon>
        <taxon>Neoptera</taxon>
        <taxon>Endopterygota</taxon>
        <taxon>Lepidoptera</taxon>
        <taxon>Glossata</taxon>
        <taxon>Ditrysia</taxon>
        <taxon>Noctuoidea</taxon>
        <taxon>Noctuidae</taxon>
        <taxon>Amphipyrinae</taxon>
        <taxon>Spodoptera</taxon>
    </lineage>
</organism>
<proteinExistence type="predicted"/>
<accession>A0A2H1WWH3</accession>
<protein>
    <submittedName>
        <fullName evidence="1">SFRICE_035438</fullName>
    </submittedName>
</protein>
<sequence>MSLMSFTKRKRQILFYYQGGKIIQCLLSPGREGVSDTILTENHRVPTPAFRAETPAWRLQKTNFWQRTPIIQQSPPSGFTMEYDNDCELEPSCPDHGIKLSTCLLRYDASLTSFFILAHVTFMLDRKILGYNSGKKISLYPAPEIIIKQKM</sequence>
<reference evidence="1" key="1">
    <citation type="submission" date="2016-07" db="EMBL/GenBank/DDBJ databases">
        <authorList>
            <person name="Bretaudeau A."/>
        </authorList>
    </citation>
    <scope>NUCLEOTIDE SEQUENCE</scope>
    <source>
        <strain evidence="1">Rice</strain>
        <tissue evidence="1">Whole body</tissue>
    </source>
</reference>